<name>A0A9N9PC89_9GLOM</name>
<dbReference type="OrthoDB" id="2441323at2759"/>
<dbReference type="EMBL" id="CAJVPY010070731">
    <property type="protein sequence ID" value="CAG8828051.1"/>
    <property type="molecule type" value="Genomic_DNA"/>
</dbReference>
<keyword evidence="2" id="KW-1185">Reference proteome</keyword>
<evidence type="ECO:0000313" key="1">
    <source>
        <dbReference type="EMBL" id="CAG8828051.1"/>
    </source>
</evidence>
<organism evidence="1 2">
    <name type="scientific">Dentiscutata erythropus</name>
    <dbReference type="NCBI Taxonomy" id="1348616"/>
    <lineage>
        <taxon>Eukaryota</taxon>
        <taxon>Fungi</taxon>
        <taxon>Fungi incertae sedis</taxon>
        <taxon>Mucoromycota</taxon>
        <taxon>Glomeromycotina</taxon>
        <taxon>Glomeromycetes</taxon>
        <taxon>Diversisporales</taxon>
        <taxon>Gigasporaceae</taxon>
        <taxon>Dentiscutata</taxon>
    </lineage>
</organism>
<dbReference type="AlphaFoldDB" id="A0A9N9PC89"/>
<feature type="non-terminal residue" evidence="1">
    <location>
        <position position="1"/>
    </location>
</feature>
<evidence type="ECO:0000313" key="2">
    <source>
        <dbReference type="Proteomes" id="UP000789405"/>
    </source>
</evidence>
<accession>A0A9N9PC89</accession>
<sequence>WKVQYNQLKYTKTEVEEKMLKLLYELRGTYLILLIILSKEYERDKKKLPGHKILFSLVKGKVKSILRIGERHKQRYWVETWRLIELLNITHCPASILVESGLTARYLMRNTNYNQFLKSLLNNVEANHKAPKFSKSLML</sequence>
<gene>
    <name evidence="1" type="ORF">DERYTH_LOCUS28415</name>
</gene>
<feature type="non-terminal residue" evidence="1">
    <location>
        <position position="139"/>
    </location>
</feature>
<comment type="caution">
    <text evidence="1">The sequence shown here is derived from an EMBL/GenBank/DDBJ whole genome shotgun (WGS) entry which is preliminary data.</text>
</comment>
<dbReference type="Proteomes" id="UP000789405">
    <property type="component" value="Unassembled WGS sequence"/>
</dbReference>
<proteinExistence type="predicted"/>
<protein>
    <submittedName>
        <fullName evidence="1">5224_t:CDS:1</fullName>
    </submittedName>
</protein>
<reference evidence="1" key="1">
    <citation type="submission" date="2021-06" db="EMBL/GenBank/DDBJ databases">
        <authorList>
            <person name="Kallberg Y."/>
            <person name="Tangrot J."/>
            <person name="Rosling A."/>
        </authorList>
    </citation>
    <scope>NUCLEOTIDE SEQUENCE</scope>
    <source>
        <strain evidence="1">MA453B</strain>
    </source>
</reference>